<dbReference type="InterPro" id="IPR006026">
    <property type="entry name" value="Peptidase_Metallo"/>
</dbReference>
<evidence type="ECO:0000256" key="2">
    <source>
        <dbReference type="ARBA" id="ARBA00022723"/>
    </source>
</evidence>
<keyword evidence="3" id="KW-0378">Hydrolase</keyword>
<evidence type="ECO:0000256" key="1">
    <source>
        <dbReference type="ARBA" id="ARBA00022670"/>
    </source>
</evidence>
<gene>
    <name evidence="7" type="ORF">KIM322_00340</name>
</gene>
<evidence type="ECO:0000256" key="5">
    <source>
        <dbReference type="SAM" id="SignalP"/>
    </source>
</evidence>
<keyword evidence="1" id="KW-0645">Protease</keyword>
<evidence type="ECO:0000313" key="7">
    <source>
        <dbReference type="EMBL" id="BDR59773.1"/>
    </source>
</evidence>
<dbReference type="Gene3D" id="3.40.390.10">
    <property type="entry name" value="Collagenase (Catalytic Domain)"/>
    <property type="match status" value="1"/>
</dbReference>
<dbReference type="InterPro" id="IPR024079">
    <property type="entry name" value="MetalloPept_cat_dom_sf"/>
</dbReference>
<evidence type="ECO:0000259" key="6">
    <source>
        <dbReference type="SMART" id="SM00235"/>
    </source>
</evidence>
<keyword evidence="4" id="KW-0862">Zinc</keyword>
<dbReference type="SUPFAM" id="SSF55486">
    <property type="entry name" value="Metalloproteases ('zincins'), catalytic domain"/>
    <property type="match status" value="1"/>
</dbReference>
<feature type="domain" description="Peptidase metallopeptidase" evidence="6">
    <location>
        <begin position="125"/>
        <end position="282"/>
    </location>
</feature>
<name>A0ABN6SJH6_9LACO</name>
<reference evidence="7 8" key="1">
    <citation type="journal article" date="2023" name="Microbiol. Spectr.">
        <title>Symbiosis of Carpenter Bees with Uncharacterized Lactic Acid Bacteria Showing NAD Auxotrophy.</title>
        <authorList>
            <person name="Kawasaki S."/>
            <person name="Ozawa K."/>
            <person name="Mori T."/>
            <person name="Yamamoto A."/>
            <person name="Ito M."/>
            <person name="Ohkuma M."/>
            <person name="Sakamoto M."/>
            <person name="Matsutani M."/>
        </authorList>
    </citation>
    <scope>NUCLEOTIDE SEQUENCE [LARGE SCALE GENOMIC DNA]</scope>
    <source>
        <strain evidence="7 8">Kim32-2</strain>
    </source>
</reference>
<proteinExistence type="predicted"/>
<organism evidence="7 8">
    <name type="scientific">Lactobacillus xylocopicola</name>
    <dbReference type="NCBI Taxonomy" id="2976676"/>
    <lineage>
        <taxon>Bacteria</taxon>
        <taxon>Bacillati</taxon>
        <taxon>Bacillota</taxon>
        <taxon>Bacilli</taxon>
        <taxon>Lactobacillales</taxon>
        <taxon>Lactobacillaceae</taxon>
        <taxon>Lactobacillus</taxon>
    </lineage>
</organism>
<evidence type="ECO:0000256" key="3">
    <source>
        <dbReference type="ARBA" id="ARBA00022801"/>
    </source>
</evidence>
<dbReference type="RefSeq" id="WP_317637503.1">
    <property type="nucleotide sequence ID" value="NZ_AP026803.1"/>
</dbReference>
<sequence>MMKIKFKKTLKIIIAVLSLITVTVSTAPTVVSPAMTQAKTSHAKVHKHKKAKKKKSSYLVVKTVKDFKPGYKYTYSFKKNAYIGRKIKNYRPVNQVPKVQKANSNYPVPTVKNFTAKLLNKYHVKGFRWPQTKITYNDSALSAKQQQLTAVAIKQINKLKIVKLTRSTGKANITFELGTTTENKLGSTEVEYAYKYKNIGLIDQADITIYNGNITANSNYDLLFNYVVLHEVGHALGLDHNEYDKHEIMAPSVNDSEITTNDNLHPVVDQDYINALAVLYQN</sequence>
<dbReference type="Proteomes" id="UP001321741">
    <property type="component" value="Chromosome"/>
</dbReference>
<dbReference type="SMART" id="SM00235">
    <property type="entry name" value="ZnMc"/>
    <property type="match status" value="1"/>
</dbReference>
<accession>A0ABN6SJH6</accession>
<keyword evidence="8" id="KW-1185">Reference proteome</keyword>
<evidence type="ECO:0000256" key="4">
    <source>
        <dbReference type="ARBA" id="ARBA00022833"/>
    </source>
</evidence>
<evidence type="ECO:0000313" key="8">
    <source>
        <dbReference type="Proteomes" id="UP001321741"/>
    </source>
</evidence>
<keyword evidence="5" id="KW-0732">Signal</keyword>
<feature type="chain" id="PRO_5045594229" description="Peptidase metallopeptidase domain-containing protein" evidence="5">
    <location>
        <begin position="28"/>
        <end position="282"/>
    </location>
</feature>
<dbReference type="EMBL" id="AP026803">
    <property type="protein sequence ID" value="BDR59773.1"/>
    <property type="molecule type" value="Genomic_DNA"/>
</dbReference>
<dbReference type="Pfam" id="PF00413">
    <property type="entry name" value="Peptidase_M10"/>
    <property type="match status" value="1"/>
</dbReference>
<dbReference type="InterPro" id="IPR001818">
    <property type="entry name" value="Pept_M10_metallopeptidase"/>
</dbReference>
<feature type="signal peptide" evidence="5">
    <location>
        <begin position="1"/>
        <end position="27"/>
    </location>
</feature>
<protein>
    <recommendedName>
        <fullName evidence="6">Peptidase metallopeptidase domain-containing protein</fullName>
    </recommendedName>
</protein>
<keyword evidence="2" id="KW-0479">Metal-binding</keyword>